<dbReference type="PANTHER" id="PTHR12302">
    <property type="entry name" value="EBNA2 BINDING PROTEIN P100"/>
    <property type="match status" value="1"/>
</dbReference>
<feature type="domain" description="TNase-like" evidence="2">
    <location>
        <begin position="21"/>
        <end position="166"/>
    </location>
</feature>
<dbReference type="InterPro" id="IPR016071">
    <property type="entry name" value="Staphylococal_nuclease_OB-fold"/>
</dbReference>
<reference evidence="4" key="1">
    <citation type="submission" date="2022-11" db="UniProtKB">
        <authorList>
            <consortium name="WormBaseParasite"/>
        </authorList>
    </citation>
    <scope>IDENTIFICATION</scope>
</reference>
<feature type="region of interest" description="Disordered" evidence="1">
    <location>
        <begin position="1"/>
        <end position="21"/>
    </location>
</feature>
<dbReference type="WBParaSite" id="PSAMB.scaffold3143size20243.g20498.t1">
    <property type="protein sequence ID" value="PSAMB.scaffold3143size20243.g20498.t1"/>
    <property type="gene ID" value="PSAMB.scaffold3143size20243.g20498"/>
</dbReference>
<dbReference type="FunFam" id="2.40.50.90:FF:000018">
    <property type="entry name" value="Ribonuclease"/>
    <property type="match status" value="1"/>
</dbReference>
<dbReference type="GO" id="GO:0005829">
    <property type="term" value="C:cytosol"/>
    <property type="evidence" value="ECO:0007669"/>
    <property type="project" value="TreeGrafter"/>
</dbReference>
<dbReference type="InterPro" id="IPR035437">
    <property type="entry name" value="SNase_OB-fold_sf"/>
</dbReference>
<dbReference type="AlphaFoldDB" id="A0A914W4V5"/>
<evidence type="ECO:0000259" key="2">
    <source>
        <dbReference type="PROSITE" id="PS50830"/>
    </source>
</evidence>
<dbReference type="PROSITE" id="PS50830">
    <property type="entry name" value="TNASE_3"/>
    <property type="match status" value="2"/>
</dbReference>
<dbReference type="Gene3D" id="2.40.50.90">
    <property type="match status" value="3"/>
</dbReference>
<dbReference type="GO" id="GO:0005634">
    <property type="term" value="C:nucleus"/>
    <property type="evidence" value="ECO:0007669"/>
    <property type="project" value="TreeGrafter"/>
</dbReference>
<evidence type="ECO:0000313" key="4">
    <source>
        <dbReference type="WBParaSite" id="PSAMB.scaffold3143size20243.g20498.t1"/>
    </source>
</evidence>
<dbReference type="CDD" id="cd00175">
    <property type="entry name" value="SNc"/>
    <property type="match status" value="1"/>
</dbReference>
<dbReference type="Pfam" id="PF00565">
    <property type="entry name" value="SNase"/>
    <property type="match status" value="2"/>
</dbReference>
<keyword evidence="3" id="KW-1185">Reference proteome</keyword>
<dbReference type="GO" id="GO:0003723">
    <property type="term" value="F:RNA binding"/>
    <property type="evidence" value="ECO:0007669"/>
    <property type="project" value="TreeGrafter"/>
</dbReference>
<feature type="domain" description="TNase-like" evidence="2">
    <location>
        <begin position="194"/>
        <end position="330"/>
    </location>
</feature>
<dbReference type="GO" id="GO:0006402">
    <property type="term" value="P:mRNA catabolic process"/>
    <property type="evidence" value="ECO:0007669"/>
    <property type="project" value="TreeGrafter"/>
</dbReference>
<sequence length="378" mass="42192">MTETTPAQPQTQPQPQNTTAQLKRGVVKQVLSGDAIVLRGPPVNGPPKEMTVYLSNVSAPRLAKRPTDNSEGTPDEPYAWESREFLRKKVVGKEVTFFRDFTATSGREHGRIYLGDSENAENVTESSVAEGWVEVRQGTKGTDEYTQKLNELQEAAKASKKGKWGPEEEAKNHIRDIKWTIDNPRNFVDSLKQKPQKAVIEQVRDGATVRALLLPDFHYITLVMSGVKAPMVRTGAEGKVVEADPYGEEARFYTESRILQRDVEVVLESVSNQNFVGSIVHPNGNIAEMLLRDGFAKCVDWSIALASCGTEVYRTAERYAKEHKLRLWKTYQPSAALSGDKKSFQAKVMEIVMGDALVIKKDSGEVMKIWLSSIRPPK</sequence>
<proteinExistence type="predicted"/>
<evidence type="ECO:0000256" key="1">
    <source>
        <dbReference type="SAM" id="MobiDB-lite"/>
    </source>
</evidence>
<dbReference type="Proteomes" id="UP000887566">
    <property type="component" value="Unplaced"/>
</dbReference>
<dbReference type="GO" id="GO:0004518">
    <property type="term" value="F:nuclease activity"/>
    <property type="evidence" value="ECO:0007669"/>
    <property type="project" value="TreeGrafter"/>
</dbReference>
<accession>A0A914W4V5</accession>
<dbReference type="PANTHER" id="PTHR12302:SF2">
    <property type="entry name" value="STAPHYLOCOCCAL NUCLEASE DOMAIN-CONTAINING PROTEIN 1"/>
    <property type="match status" value="1"/>
</dbReference>
<protein>
    <submittedName>
        <fullName evidence="4">TNase-like domain-containing protein</fullName>
    </submittedName>
</protein>
<dbReference type="FunFam" id="2.40.50.90:FF:000002">
    <property type="entry name" value="Staphylococcal nuclease domain-containing protein"/>
    <property type="match status" value="1"/>
</dbReference>
<organism evidence="3 4">
    <name type="scientific">Plectus sambesii</name>
    <dbReference type="NCBI Taxonomy" id="2011161"/>
    <lineage>
        <taxon>Eukaryota</taxon>
        <taxon>Metazoa</taxon>
        <taxon>Ecdysozoa</taxon>
        <taxon>Nematoda</taxon>
        <taxon>Chromadorea</taxon>
        <taxon>Plectida</taxon>
        <taxon>Plectina</taxon>
        <taxon>Plectoidea</taxon>
        <taxon>Plectidae</taxon>
        <taxon>Plectus</taxon>
    </lineage>
</organism>
<dbReference type="SMART" id="SM00318">
    <property type="entry name" value="SNc"/>
    <property type="match status" value="2"/>
</dbReference>
<dbReference type="SUPFAM" id="SSF50199">
    <property type="entry name" value="Staphylococcal nuclease"/>
    <property type="match status" value="2"/>
</dbReference>
<evidence type="ECO:0000313" key="3">
    <source>
        <dbReference type="Proteomes" id="UP000887566"/>
    </source>
</evidence>
<name>A0A914W4V5_9BILA</name>